<keyword evidence="2" id="KW-1185">Reference proteome</keyword>
<dbReference type="AlphaFoldDB" id="A0A370L844"/>
<dbReference type="OrthoDB" id="8159261at2"/>
<comment type="caution">
    <text evidence="1">The sequence shown here is derived from an EMBL/GenBank/DDBJ whole genome shotgun (WGS) entry which is preliminary data.</text>
</comment>
<proteinExistence type="predicted"/>
<reference evidence="2" key="1">
    <citation type="submission" date="2018-07" db="EMBL/GenBank/DDBJ databases">
        <authorList>
            <person name="Safronova V.I."/>
            <person name="Chirak E.R."/>
            <person name="Sazanova A.L."/>
        </authorList>
    </citation>
    <scope>NUCLEOTIDE SEQUENCE [LARGE SCALE GENOMIC DNA]</scope>
    <source>
        <strain evidence="2">RCAM04685</strain>
    </source>
</reference>
<dbReference type="Pfam" id="PF11659">
    <property type="entry name" value="DUF3261"/>
    <property type="match status" value="1"/>
</dbReference>
<evidence type="ECO:0000313" key="2">
    <source>
        <dbReference type="Proteomes" id="UP000255207"/>
    </source>
</evidence>
<dbReference type="PROSITE" id="PS51257">
    <property type="entry name" value="PROKAR_LIPOPROTEIN"/>
    <property type="match status" value="1"/>
</dbReference>
<organism evidence="1 2">
    <name type="scientific">Bosea caraganae</name>
    <dbReference type="NCBI Taxonomy" id="2763117"/>
    <lineage>
        <taxon>Bacteria</taxon>
        <taxon>Pseudomonadati</taxon>
        <taxon>Pseudomonadota</taxon>
        <taxon>Alphaproteobacteria</taxon>
        <taxon>Hyphomicrobiales</taxon>
        <taxon>Boseaceae</taxon>
        <taxon>Bosea</taxon>
    </lineage>
</organism>
<sequence length="198" mass="21697">MRPWRDWLIGGLFFALAGCASDTNSAGTGEATMLIGPQLPIRAISPAEFAFKGQVTQVLTMRFGEQSINLEAQLVMSKSEVRAILLDSLGRRAVTLAWREGKLESQLASWLPPGIRADAIFADMMILYGQPAALQAALKDSGCALELGRASRLLRCRDKEVLRAEYELKSPKTLNGSLHYANLAWGYDVDVQSAEVLR</sequence>
<dbReference type="Proteomes" id="UP000255207">
    <property type="component" value="Unassembled WGS sequence"/>
</dbReference>
<gene>
    <name evidence="1" type="ORF">DWE98_10955</name>
</gene>
<accession>A0A370L844</accession>
<protein>
    <submittedName>
        <fullName evidence="1">DUF3261 domain-containing protein</fullName>
    </submittedName>
</protein>
<name>A0A370L844_9HYPH</name>
<evidence type="ECO:0000313" key="1">
    <source>
        <dbReference type="EMBL" id="RDJ26333.1"/>
    </source>
</evidence>
<dbReference type="InterPro" id="IPR021675">
    <property type="entry name" value="DUF3261"/>
</dbReference>
<dbReference type="EMBL" id="QQTP01000004">
    <property type="protein sequence ID" value="RDJ26333.1"/>
    <property type="molecule type" value="Genomic_DNA"/>
</dbReference>